<dbReference type="RefSeq" id="WP_186910933.1">
    <property type="nucleotide sequence ID" value="NZ_JACOFV010000002.1"/>
</dbReference>
<dbReference type="GO" id="GO:0003677">
    <property type="term" value="F:DNA binding"/>
    <property type="evidence" value="ECO:0007669"/>
    <property type="project" value="UniProtKB-KW"/>
</dbReference>
<accession>A0A923KNA0</accession>
<sequence length="147" mass="16535">MQLTHFTDLGLRVLIYLTFPDRTEPVTISEIASQFDISRNHLVKVVHFLAQQQWIVTTRGKGGGMALAQPIDKYKLGQLISTLEGHTELIDCAKPACGLKGNCQLKHILDRAHKIFYEALDVYTLKDAVATPTREAIISLHQLRLSR</sequence>
<dbReference type="EMBL" id="JACOFV010000002">
    <property type="protein sequence ID" value="MBC3860984.1"/>
    <property type="molecule type" value="Genomic_DNA"/>
</dbReference>
<dbReference type="InterPro" id="IPR036390">
    <property type="entry name" value="WH_DNA-bd_sf"/>
</dbReference>
<dbReference type="GO" id="GO:0005829">
    <property type="term" value="C:cytosol"/>
    <property type="evidence" value="ECO:0007669"/>
    <property type="project" value="TreeGrafter"/>
</dbReference>
<dbReference type="GO" id="GO:0003700">
    <property type="term" value="F:DNA-binding transcription factor activity"/>
    <property type="evidence" value="ECO:0007669"/>
    <property type="project" value="TreeGrafter"/>
</dbReference>
<dbReference type="SUPFAM" id="SSF46785">
    <property type="entry name" value="Winged helix' DNA-binding domain"/>
    <property type="match status" value="1"/>
</dbReference>
<protein>
    <submittedName>
        <fullName evidence="2">Rrf2 family transcriptional regulator</fullName>
    </submittedName>
</protein>
<keyword evidence="1" id="KW-0238">DNA-binding</keyword>
<gene>
    <name evidence="2" type="ORF">H8K32_02640</name>
</gene>
<dbReference type="PANTHER" id="PTHR33221">
    <property type="entry name" value="WINGED HELIX-TURN-HELIX TRANSCRIPTIONAL REGULATOR, RRF2 FAMILY"/>
    <property type="match status" value="1"/>
</dbReference>
<comment type="caution">
    <text evidence="2">The sequence shown here is derived from an EMBL/GenBank/DDBJ whole genome shotgun (WGS) entry which is preliminary data.</text>
</comment>
<dbReference type="Pfam" id="PF02082">
    <property type="entry name" value="Rrf2"/>
    <property type="match status" value="1"/>
</dbReference>
<dbReference type="NCBIfam" id="TIGR00738">
    <property type="entry name" value="rrf2_super"/>
    <property type="match status" value="1"/>
</dbReference>
<evidence type="ECO:0000256" key="1">
    <source>
        <dbReference type="ARBA" id="ARBA00023125"/>
    </source>
</evidence>
<dbReference type="InterPro" id="IPR000944">
    <property type="entry name" value="Tscrpt_reg_Rrf2"/>
</dbReference>
<dbReference type="Gene3D" id="1.10.10.10">
    <property type="entry name" value="Winged helix-like DNA-binding domain superfamily/Winged helix DNA-binding domain"/>
    <property type="match status" value="1"/>
</dbReference>
<dbReference type="AlphaFoldDB" id="A0A923KNA0"/>
<dbReference type="PANTHER" id="PTHR33221:SF4">
    <property type="entry name" value="HTH-TYPE TRANSCRIPTIONAL REPRESSOR NSRR"/>
    <property type="match status" value="1"/>
</dbReference>
<organism evidence="2 3">
    <name type="scientific">Undibacterium jejuense</name>
    <dbReference type="NCBI Taxonomy" id="1344949"/>
    <lineage>
        <taxon>Bacteria</taxon>
        <taxon>Pseudomonadati</taxon>
        <taxon>Pseudomonadota</taxon>
        <taxon>Betaproteobacteria</taxon>
        <taxon>Burkholderiales</taxon>
        <taxon>Oxalobacteraceae</taxon>
        <taxon>Undibacterium</taxon>
    </lineage>
</organism>
<proteinExistence type="predicted"/>
<dbReference type="InterPro" id="IPR036388">
    <property type="entry name" value="WH-like_DNA-bd_sf"/>
</dbReference>
<reference evidence="2" key="1">
    <citation type="submission" date="2020-08" db="EMBL/GenBank/DDBJ databases">
        <title>Novel species isolated from subtropical streams in China.</title>
        <authorList>
            <person name="Lu H."/>
        </authorList>
    </citation>
    <scope>NUCLEOTIDE SEQUENCE</scope>
    <source>
        <strain evidence="2">KACC 12607</strain>
    </source>
</reference>
<keyword evidence="3" id="KW-1185">Reference proteome</keyword>
<evidence type="ECO:0000313" key="2">
    <source>
        <dbReference type="EMBL" id="MBC3860984.1"/>
    </source>
</evidence>
<evidence type="ECO:0000313" key="3">
    <source>
        <dbReference type="Proteomes" id="UP000634011"/>
    </source>
</evidence>
<dbReference type="Proteomes" id="UP000634011">
    <property type="component" value="Unassembled WGS sequence"/>
</dbReference>
<dbReference type="PROSITE" id="PS51197">
    <property type="entry name" value="HTH_RRF2_2"/>
    <property type="match status" value="1"/>
</dbReference>
<name>A0A923KNA0_9BURK</name>